<accession>A0A0E9R1E7</accession>
<proteinExistence type="predicted"/>
<feature type="compositionally biased region" description="Basic and acidic residues" evidence="1">
    <location>
        <begin position="1"/>
        <end position="13"/>
    </location>
</feature>
<evidence type="ECO:0000313" key="2">
    <source>
        <dbReference type="EMBL" id="JAH22582.1"/>
    </source>
</evidence>
<evidence type="ECO:0000256" key="1">
    <source>
        <dbReference type="SAM" id="MobiDB-lite"/>
    </source>
</evidence>
<dbReference type="AlphaFoldDB" id="A0A0E9R1E7"/>
<protein>
    <submittedName>
        <fullName evidence="2">Uncharacterized protein</fullName>
    </submittedName>
</protein>
<sequence>MCEIKTHYKENRHQNQRQANPVLSEQQPR</sequence>
<reference evidence="2" key="1">
    <citation type="submission" date="2014-11" db="EMBL/GenBank/DDBJ databases">
        <authorList>
            <person name="Amaro Gonzalez C."/>
        </authorList>
    </citation>
    <scope>NUCLEOTIDE SEQUENCE</scope>
</reference>
<feature type="region of interest" description="Disordered" evidence="1">
    <location>
        <begin position="1"/>
        <end position="29"/>
    </location>
</feature>
<reference evidence="2" key="2">
    <citation type="journal article" date="2015" name="Fish Shellfish Immunol.">
        <title>Early steps in the European eel (Anguilla anguilla)-Vibrio vulnificus interaction in the gills: Role of the RtxA13 toxin.</title>
        <authorList>
            <person name="Callol A."/>
            <person name="Pajuelo D."/>
            <person name="Ebbesson L."/>
            <person name="Teles M."/>
            <person name="MacKenzie S."/>
            <person name="Amaro C."/>
        </authorList>
    </citation>
    <scope>NUCLEOTIDE SEQUENCE</scope>
</reference>
<feature type="compositionally biased region" description="Polar residues" evidence="1">
    <location>
        <begin position="16"/>
        <end position="29"/>
    </location>
</feature>
<dbReference type="EMBL" id="GBXM01085995">
    <property type="protein sequence ID" value="JAH22582.1"/>
    <property type="molecule type" value="Transcribed_RNA"/>
</dbReference>
<organism evidence="2">
    <name type="scientific">Anguilla anguilla</name>
    <name type="common">European freshwater eel</name>
    <name type="synonym">Muraena anguilla</name>
    <dbReference type="NCBI Taxonomy" id="7936"/>
    <lineage>
        <taxon>Eukaryota</taxon>
        <taxon>Metazoa</taxon>
        <taxon>Chordata</taxon>
        <taxon>Craniata</taxon>
        <taxon>Vertebrata</taxon>
        <taxon>Euteleostomi</taxon>
        <taxon>Actinopterygii</taxon>
        <taxon>Neopterygii</taxon>
        <taxon>Teleostei</taxon>
        <taxon>Anguilliformes</taxon>
        <taxon>Anguillidae</taxon>
        <taxon>Anguilla</taxon>
    </lineage>
</organism>
<name>A0A0E9R1E7_ANGAN</name>